<keyword evidence="6" id="KW-0949">S-adenosyl-L-methionine</keyword>
<dbReference type="Pfam" id="PF01797">
    <property type="entry name" value="Y1_Tnp"/>
    <property type="match status" value="1"/>
</dbReference>
<dbReference type="InterPro" id="IPR002686">
    <property type="entry name" value="Transposase_17"/>
</dbReference>
<dbReference type="PANTHER" id="PTHR42873:SF1">
    <property type="entry name" value="S-ADENOSYLMETHIONINE-DEPENDENT METHYLTRANSFERASE DOMAIN-CONTAINING PROTEIN"/>
    <property type="match status" value="1"/>
</dbReference>
<dbReference type="InterPro" id="IPR029063">
    <property type="entry name" value="SAM-dependent_MTases_sf"/>
</dbReference>
<dbReference type="SUPFAM" id="SSF53335">
    <property type="entry name" value="S-adenosyl-L-methionine-dependent methyltransferases"/>
    <property type="match status" value="1"/>
</dbReference>
<evidence type="ECO:0000256" key="5">
    <source>
        <dbReference type="ARBA" id="ARBA00022679"/>
    </source>
</evidence>
<comment type="caution">
    <text evidence="12">The sequence shown here is derived from an EMBL/GenBank/DDBJ whole genome shotgun (WGS) entry which is preliminary data.</text>
</comment>
<protein>
    <submittedName>
        <fullName evidence="13">Ribosomal RNA large subunit methyltransferase I (23S rRNA m5C1962 methyltransferase) (rRNA (cytosine-C(5)-)-methyltransferase RlmI)</fullName>
    </submittedName>
</protein>
<accession>A0A9P1FD97</accession>
<dbReference type="CDD" id="cd11572">
    <property type="entry name" value="RlmI_M_like"/>
    <property type="match status" value="1"/>
</dbReference>
<feature type="region of interest" description="Disordered" evidence="9">
    <location>
        <begin position="920"/>
        <end position="945"/>
    </location>
</feature>
<evidence type="ECO:0000256" key="3">
    <source>
        <dbReference type="ARBA" id="ARBA00022552"/>
    </source>
</evidence>
<keyword evidence="10" id="KW-1133">Transmembrane helix</keyword>
<evidence type="ECO:0000256" key="4">
    <source>
        <dbReference type="ARBA" id="ARBA00022603"/>
    </source>
</evidence>
<reference evidence="12" key="1">
    <citation type="submission" date="2022-10" db="EMBL/GenBank/DDBJ databases">
        <authorList>
            <person name="Chen Y."/>
            <person name="Dougan E. K."/>
            <person name="Chan C."/>
            <person name="Rhodes N."/>
            <person name="Thang M."/>
        </authorList>
    </citation>
    <scope>NUCLEOTIDE SEQUENCE</scope>
</reference>
<dbReference type="EMBL" id="CAMXCT030000001">
    <property type="protein sequence ID" value="CAL4759018.1"/>
    <property type="molecule type" value="Genomic_DNA"/>
</dbReference>
<evidence type="ECO:0000313" key="12">
    <source>
        <dbReference type="EMBL" id="CAI3971706.1"/>
    </source>
</evidence>
<dbReference type="EMBL" id="CAMXCT020000001">
    <property type="protein sequence ID" value="CAL1125081.1"/>
    <property type="molecule type" value="Genomic_DNA"/>
</dbReference>
<dbReference type="Pfam" id="PF17785">
    <property type="entry name" value="PUA_3"/>
    <property type="match status" value="1"/>
</dbReference>
<gene>
    <name evidence="12" type="ORF">C1SCF055_LOCUS296</name>
</gene>
<dbReference type="InterPro" id="IPR041532">
    <property type="entry name" value="RlmI-like_PUA"/>
</dbReference>
<dbReference type="InterPro" id="IPR036515">
    <property type="entry name" value="Transposase_17_sf"/>
</dbReference>
<keyword evidence="14" id="KW-1185">Reference proteome</keyword>
<dbReference type="SUPFAM" id="SSF52047">
    <property type="entry name" value="RNI-like"/>
    <property type="match status" value="1"/>
</dbReference>
<dbReference type="SMART" id="SM00368">
    <property type="entry name" value="LRR_RI"/>
    <property type="match status" value="5"/>
</dbReference>
<dbReference type="SUPFAM" id="SSF143422">
    <property type="entry name" value="Transposase IS200-like"/>
    <property type="match status" value="1"/>
</dbReference>
<evidence type="ECO:0000256" key="6">
    <source>
        <dbReference type="ARBA" id="ARBA00022691"/>
    </source>
</evidence>
<dbReference type="GO" id="GO:0004803">
    <property type="term" value="F:transposase activity"/>
    <property type="evidence" value="ECO:0007669"/>
    <property type="project" value="InterPro"/>
</dbReference>
<comment type="similarity">
    <text evidence="8">Belongs to the methyltransferase superfamily. RlmI family.</text>
</comment>
<organism evidence="12">
    <name type="scientific">Cladocopium goreaui</name>
    <dbReference type="NCBI Taxonomy" id="2562237"/>
    <lineage>
        <taxon>Eukaryota</taxon>
        <taxon>Sar</taxon>
        <taxon>Alveolata</taxon>
        <taxon>Dinophyceae</taxon>
        <taxon>Suessiales</taxon>
        <taxon>Symbiodiniaceae</taxon>
        <taxon>Cladocopium</taxon>
    </lineage>
</organism>
<evidence type="ECO:0000256" key="7">
    <source>
        <dbReference type="ARBA" id="ARBA00022884"/>
    </source>
</evidence>
<proteinExistence type="inferred from homology"/>
<dbReference type="AlphaFoldDB" id="A0A9P1FD97"/>
<dbReference type="InterPro" id="IPR036974">
    <property type="entry name" value="PUA_sf"/>
</dbReference>
<dbReference type="GO" id="GO:0006364">
    <property type="term" value="P:rRNA processing"/>
    <property type="evidence" value="ECO:0007669"/>
    <property type="project" value="UniProtKB-KW"/>
</dbReference>
<dbReference type="GO" id="GO:0032259">
    <property type="term" value="P:methylation"/>
    <property type="evidence" value="ECO:0007669"/>
    <property type="project" value="UniProtKB-KW"/>
</dbReference>
<dbReference type="Gene3D" id="2.30.130.10">
    <property type="entry name" value="PUA domain"/>
    <property type="match status" value="1"/>
</dbReference>
<dbReference type="EMBL" id="CAMXCT010000001">
    <property type="protein sequence ID" value="CAI3971706.1"/>
    <property type="molecule type" value="Genomic_DNA"/>
</dbReference>
<dbReference type="GO" id="GO:0006313">
    <property type="term" value="P:DNA transposition"/>
    <property type="evidence" value="ECO:0007669"/>
    <property type="project" value="InterPro"/>
</dbReference>
<evidence type="ECO:0000313" key="14">
    <source>
        <dbReference type="Proteomes" id="UP001152797"/>
    </source>
</evidence>
<evidence type="ECO:0000256" key="10">
    <source>
        <dbReference type="SAM" id="Phobius"/>
    </source>
</evidence>
<dbReference type="GO" id="GO:0008168">
    <property type="term" value="F:methyltransferase activity"/>
    <property type="evidence" value="ECO:0007669"/>
    <property type="project" value="UniProtKB-KW"/>
</dbReference>
<keyword evidence="4 13" id="KW-0489">Methyltransferase</keyword>
<keyword evidence="10" id="KW-0812">Transmembrane</keyword>
<dbReference type="SUPFAM" id="SSF88697">
    <property type="entry name" value="PUA domain-like"/>
    <property type="match status" value="1"/>
</dbReference>
<dbReference type="PROSITE" id="PS50890">
    <property type="entry name" value="PUA"/>
    <property type="match status" value="1"/>
</dbReference>
<dbReference type="InterPro" id="IPR006553">
    <property type="entry name" value="Leu-rich_rpt_Cys-con_subtyp"/>
</dbReference>
<dbReference type="Gene3D" id="3.30.750.80">
    <property type="entry name" value="RNA methyltransferase domain (HRMD) like"/>
    <property type="match status" value="1"/>
</dbReference>
<dbReference type="GO" id="GO:0003723">
    <property type="term" value="F:RNA binding"/>
    <property type="evidence" value="ECO:0007669"/>
    <property type="project" value="UniProtKB-KW"/>
</dbReference>
<keyword evidence="10" id="KW-0472">Membrane</keyword>
<evidence type="ECO:0000256" key="9">
    <source>
        <dbReference type="SAM" id="MobiDB-lite"/>
    </source>
</evidence>
<keyword evidence="7" id="KW-0694">RNA-binding</keyword>
<dbReference type="InterPro" id="IPR001611">
    <property type="entry name" value="Leu-rich_rpt"/>
</dbReference>
<dbReference type="Gene3D" id="3.40.50.150">
    <property type="entry name" value="Vaccinia Virus protein VP39"/>
    <property type="match status" value="1"/>
</dbReference>
<dbReference type="GO" id="GO:0005737">
    <property type="term" value="C:cytoplasm"/>
    <property type="evidence" value="ECO:0007669"/>
    <property type="project" value="UniProtKB-SubCell"/>
</dbReference>
<evidence type="ECO:0000256" key="1">
    <source>
        <dbReference type="ARBA" id="ARBA00004496"/>
    </source>
</evidence>
<dbReference type="SMART" id="SM00367">
    <property type="entry name" value="LRR_CC"/>
    <property type="match status" value="5"/>
</dbReference>
<feature type="transmembrane region" description="Helical" evidence="10">
    <location>
        <begin position="21"/>
        <end position="39"/>
    </location>
</feature>
<dbReference type="CDD" id="cd02440">
    <property type="entry name" value="AdoMet_MTases"/>
    <property type="match status" value="1"/>
</dbReference>
<dbReference type="InterPro" id="IPR032675">
    <property type="entry name" value="LRR_dom_sf"/>
</dbReference>
<dbReference type="PANTHER" id="PTHR42873">
    <property type="entry name" value="RIBOSOMAL RNA LARGE SUBUNIT METHYLTRANSFERASE"/>
    <property type="match status" value="1"/>
</dbReference>
<comment type="subcellular location">
    <subcellularLocation>
        <location evidence="1">Cytoplasm</location>
    </subcellularLocation>
</comment>
<evidence type="ECO:0000256" key="8">
    <source>
        <dbReference type="ARBA" id="ARBA00038091"/>
    </source>
</evidence>
<keyword evidence="2" id="KW-0963">Cytoplasm</keyword>
<keyword evidence="5" id="KW-0808">Transferase</keyword>
<dbReference type="OrthoDB" id="269872at2759"/>
<evidence type="ECO:0000259" key="11">
    <source>
        <dbReference type="SMART" id="SM00359"/>
    </source>
</evidence>
<evidence type="ECO:0000256" key="2">
    <source>
        <dbReference type="ARBA" id="ARBA00022490"/>
    </source>
</evidence>
<dbReference type="InterPro" id="IPR019614">
    <property type="entry name" value="SAM-dep_methyl-trfase"/>
</dbReference>
<dbReference type="Gene3D" id="3.80.10.10">
    <property type="entry name" value="Ribonuclease Inhibitor"/>
    <property type="match status" value="3"/>
</dbReference>
<keyword evidence="3" id="KW-0698">rRNA processing</keyword>
<dbReference type="Pfam" id="PF10672">
    <property type="entry name" value="Methyltrans_SAM"/>
    <property type="match status" value="1"/>
</dbReference>
<name>A0A9P1FD97_9DINO</name>
<reference evidence="13 14" key="2">
    <citation type="submission" date="2024-05" db="EMBL/GenBank/DDBJ databases">
        <authorList>
            <person name="Chen Y."/>
            <person name="Shah S."/>
            <person name="Dougan E. K."/>
            <person name="Thang M."/>
            <person name="Chan C."/>
        </authorList>
    </citation>
    <scope>NUCLEOTIDE SEQUENCE [LARGE SCALE GENOMIC DNA]</scope>
</reference>
<sequence length="945" mass="104875">MPPLTPQGKQKPLRRRFRFSVRSLLLGMAIIAALLTWLGKPIYRSRIQRPIARQIEAAGGTVVYHYQLKPGAIDWSKPPPGPALIRSLLGDDTFANVGTVHLGDSPTDEDVGQLPQLPALLEVSLHGDGITDRCVSDLLQIRKLRGLALAHTAISPEGIQQLAESQTLQSLSLMGPEITDAHARQLHRFPKLRYLQLARTSVTDDGLKSLSPLIKLRQLNLFSAPSITDTGAAWLRDLKNLEELRLLETGITDEALSTIARIPSLQILQLRGKAITDSGLMKLETLHNLHCLQLNETSIGDQGLLMVTHMPQLQYLFLNGTNISNQALRHLQSLHNLEHLHLSHTAITDEAIEPLAQLKSLRSLELTVGNGVSIEGATSLQQALPECTFRCEDPNGSSITLDTNVVLKARKAGPFFGRHPWVLDSAIDRVDGVVDDGDVVELVTPKGDWIARGVYNSNSRIRVRLYTWNANQMLDQAFWLERIQRALDLRRDLYYDDPDGAARLIFSEADGLSGLIVDRYGPYLVVQPGALAIHHRLDDIVALLRETLNPRGIVLRAEKGIAQREGIQPENGPLWGDVPEGPTLITEHGIQFGVDLTQGQKTGYYLDQRENRRAAAEHFAGRSVLDLFCYTGGFSLAASKLGAAREVLGIDTSEPAIQIARANAKLNSLSNVQFQVADAKQCFPQLREQGRTFEAIVLDPPKFAQGRRSVDAAMRAYQHINRQAVELLPPGGILVTCSCSGYITREDFTRLLATIASQTNRRIQILETRGAAPDHPVNVSCLESEYLKCLICRAGEEESFQLAAFVFMPDHVHLLVVPETSDANISRYLARLKQPFSKYVKSQLEESKSPLADKLTVRERPGKTTFRFWQEGPGYDRNLFEPKTIAASLNYLHTNPVTRNLCPRAIDWTWSSARFYHGESPGRQDPKLPTIHGLPPGTLEDLKLD</sequence>
<feature type="domain" description="PUA" evidence="11">
    <location>
        <begin position="403"/>
        <end position="488"/>
    </location>
</feature>
<dbReference type="InterPro" id="IPR015947">
    <property type="entry name" value="PUA-like_sf"/>
</dbReference>
<dbReference type="GO" id="GO:0003677">
    <property type="term" value="F:DNA binding"/>
    <property type="evidence" value="ECO:0007669"/>
    <property type="project" value="InterPro"/>
</dbReference>
<dbReference type="SMART" id="SM00359">
    <property type="entry name" value="PUA"/>
    <property type="match status" value="1"/>
</dbReference>
<dbReference type="InterPro" id="IPR002478">
    <property type="entry name" value="PUA"/>
</dbReference>
<dbReference type="Pfam" id="PF13516">
    <property type="entry name" value="LRR_6"/>
    <property type="match status" value="2"/>
</dbReference>
<dbReference type="Proteomes" id="UP001152797">
    <property type="component" value="Unassembled WGS sequence"/>
</dbReference>
<evidence type="ECO:0000313" key="13">
    <source>
        <dbReference type="EMBL" id="CAL4759018.1"/>
    </source>
</evidence>